<dbReference type="EMBL" id="JBEDUW010000002">
    <property type="protein sequence ID" value="KAK9941989.1"/>
    <property type="molecule type" value="Genomic_DNA"/>
</dbReference>
<organism evidence="4 5">
    <name type="scientific">Rubus argutus</name>
    <name type="common">Southern blackberry</name>
    <dbReference type="NCBI Taxonomy" id="59490"/>
    <lineage>
        <taxon>Eukaryota</taxon>
        <taxon>Viridiplantae</taxon>
        <taxon>Streptophyta</taxon>
        <taxon>Embryophyta</taxon>
        <taxon>Tracheophyta</taxon>
        <taxon>Spermatophyta</taxon>
        <taxon>Magnoliopsida</taxon>
        <taxon>eudicotyledons</taxon>
        <taxon>Gunneridae</taxon>
        <taxon>Pentapetalae</taxon>
        <taxon>rosids</taxon>
        <taxon>fabids</taxon>
        <taxon>Rosales</taxon>
        <taxon>Rosaceae</taxon>
        <taxon>Rosoideae</taxon>
        <taxon>Rosoideae incertae sedis</taxon>
        <taxon>Rubus</taxon>
    </lineage>
</organism>
<comment type="caution">
    <text evidence="4">The sequence shown here is derived from an EMBL/GenBank/DDBJ whole genome shotgun (WGS) entry which is preliminary data.</text>
</comment>
<sequence length="119" mass="13290">MGSESLVHVFLVSFIGQGHVNPLLRLGKRLAAKGLLVTFCTAECVGKEMRKSNGITDELKPVGDGFIRFEFFEDGWAEDEPMRQDLDLYPPSTGADREASHSEIYQEMRGARPARLLPH</sequence>
<dbReference type="GO" id="GO:0080043">
    <property type="term" value="F:quercetin 3-O-glucosyltransferase activity"/>
    <property type="evidence" value="ECO:0007669"/>
    <property type="project" value="TreeGrafter"/>
</dbReference>
<evidence type="ECO:0000256" key="2">
    <source>
        <dbReference type="ARBA" id="ARBA00022676"/>
    </source>
</evidence>
<dbReference type="PANTHER" id="PTHR11926">
    <property type="entry name" value="GLUCOSYL/GLUCURONOSYL TRANSFERASES"/>
    <property type="match status" value="1"/>
</dbReference>
<dbReference type="Gene3D" id="3.40.50.2000">
    <property type="entry name" value="Glycogen Phosphorylase B"/>
    <property type="match status" value="1"/>
</dbReference>
<dbReference type="Proteomes" id="UP001457282">
    <property type="component" value="Unassembled WGS sequence"/>
</dbReference>
<feature type="region of interest" description="Disordered" evidence="3">
    <location>
        <begin position="83"/>
        <end position="102"/>
    </location>
</feature>
<protein>
    <submittedName>
        <fullName evidence="4">Uncharacterized protein</fullName>
    </submittedName>
</protein>
<comment type="similarity">
    <text evidence="1">Belongs to the UDP-glycosyltransferase family.</text>
</comment>
<accession>A0AAW1XZE7</accession>
<dbReference type="GO" id="GO:0080044">
    <property type="term" value="F:quercetin 7-O-glucosyltransferase activity"/>
    <property type="evidence" value="ECO:0007669"/>
    <property type="project" value="TreeGrafter"/>
</dbReference>
<dbReference type="SUPFAM" id="SSF53756">
    <property type="entry name" value="UDP-Glycosyltransferase/glycogen phosphorylase"/>
    <property type="match status" value="1"/>
</dbReference>
<dbReference type="PANTHER" id="PTHR11926:SF986">
    <property type="entry name" value="UDP-GLYCOSYLTRANSFERASE 84A1"/>
    <property type="match status" value="1"/>
</dbReference>
<keyword evidence="2" id="KW-0328">Glycosyltransferase</keyword>
<evidence type="ECO:0000256" key="1">
    <source>
        <dbReference type="ARBA" id="ARBA00009995"/>
    </source>
</evidence>
<dbReference type="AlphaFoldDB" id="A0AAW1XZE7"/>
<evidence type="ECO:0000313" key="4">
    <source>
        <dbReference type="EMBL" id="KAK9941989.1"/>
    </source>
</evidence>
<keyword evidence="5" id="KW-1185">Reference proteome</keyword>
<evidence type="ECO:0000256" key="3">
    <source>
        <dbReference type="SAM" id="MobiDB-lite"/>
    </source>
</evidence>
<proteinExistence type="inferred from homology"/>
<reference evidence="4 5" key="1">
    <citation type="journal article" date="2023" name="G3 (Bethesda)">
        <title>A chromosome-length genome assembly and annotation of blackberry (Rubus argutus, cv. 'Hillquist').</title>
        <authorList>
            <person name="Bruna T."/>
            <person name="Aryal R."/>
            <person name="Dudchenko O."/>
            <person name="Sargent D.J."/>
            <person name="Mead D."/>
            <person name="Buti M."/>
            <person name="Cavallini A."/>
            <person name="Hytonen T."/>
            <person name="Andres J."/>
            <person name="Pham M."/>
            <person name="Weisz D."/>
            <person name="Mascagni F."/>
            <person name="Usai G."/>
            <person name="Natali L."/>
            <person name="Bassil N."/>
            <person name="Fernandez G.E."/>
            <person name="Lomsadze A."/>
            <person name="Armour M."/>
            <person name="Olukolu B."/>
            <person name="Poorten T."/>
            <person name="Britton C."/>
            <person name="Davik J."/>
            <person name="Ashrafi H."/>
            <person name="Aiden E.L."/>
            <person name="Borodovsky M."/>
            <person name="Worthington M."/>
        </authorList>
    </citation>
    <scope>NUCLEOTIDE SEQUENCE [LARGE SCALE GENOMIC DNA]</scope>
    <source>
        <strain evidence="4">PI 553951</strain>
    </source>
</reference>
<keyword evidence="2" id="KW-0808">Transferase</keyword>
<name>A0AAW1XZE7_RUBAR</name>
<evidence type="ECO:0000313" key="5">
    <source>
        <dbReference type="Proteomes" id="UP001457282"/>
    </source>
</evidence>
<gene>
    <name evidence="4" type="ORF">M0R45_007679</name>
</gene>